<dbReference type="PANTHER" id="PTHR34106:SF5">
    <property type="entry name" value="GLYCOSIDASE"/>
    <property type="match status" value="1"/>
</dbReference>
<evidence type="ECO:0000313" key="5">
    <source>
        <dbReference type="Proteomes" id="UP000178515"/>
    </source>
</evidence>
<dbReference type="Gene3D" id="2.115.10.20">
    <property type="entry name" value="Glycosyl hydrolase domain, family 43"/>
    <property type="match status" value="1"/>
</dbReference>
<protein>
    <recommendedName>
        <fullName evidence="6">Glycosidase</fullName>
    </recommendedName>
</protein>
<dbReference type="InterPro" id="IPR023296">
    <property type="entry name" value="Glyco_hydro_beta-prop_sf"/>
</dbReference>
<evidence type="ECO:0008006" key="6">
    <source>
        <dbReference type="Google" id="ProtNLM"/>
    </source>
</evidence>
<proteinExistence type="inferred from homology"/>
<dbReference type="GO" id="GO:0016757">
    <property type="term" value="F:glycosyltransferase activity"/>
    <property type="evidence" value="ECO:0007669"/>
    <property type="project" value="UniProtKB-KW"/>
</dbReference>
<organism evidence="4 5">
    <name type="scientific">Candidatus Colwellbacteria bacterium RIFCSPHIGHO2_12_FULL_44_17</name>
    <dbReference type="NCBI Taxonomy" id="1797689"/>
    <lineage>
        <taxon>Bacteria</taxon>
        <taxon>Candidatus Colwelliibacteriota</taxon>
    </lineage>
</organism>
<sequence length="317" mass="36052">MRIEAPLVRFERALDNPILTPQNDRPWKARAVFNPAAFYEGNKVHLVYRAMSPDNTSVLGYATSRDGTHFDEQFSEPIYVPREPFEQKLAENGYSGCEDPRITKIGTTLYMCYTAYDSQHPPRIALTSIPLKKFLKREWDWAKPIPLSPPDFDNKDACIFPEKVKGKYIIFHRMGVDVDIAVVPSLKFDGTTWLEEQRWLYPRKGMWDSRKVGIAAPPVKTKKGWILIYHGVSDDDGMYRVGALLLDLKDPTKIIGRTDHPLLEPDMPYEQSGEVANVVFPCGNVIIKDRLFIYYGGGDKVVGVASIKVSKLLEVLQ</sequence>
<dbReference type="EMBL" id="MHIX01000034">
    <property type="protein sequence ID" value="OGY58793.1"/>
    <property type="molecule type" value="Genomic_DNA"/>
</dbReference>
<keyword evidence="2" id="KW-0808">Transferase</keyword>
<evidence type="ECO:0000256" key="1">
    <source>
        <dbReference type="ARBA" id="ARBA00022676"/>
    </source>
</evidence>
<reference evidence="4 5" key="1">
    <citation type="journal article" date="2016" name="Nat. Commun.">
        <title>Thousands of microbial genomes shed light on interconnected biogeochemical processes in an aquifer system.</title>
        <authorList>
            <person name="Anantharaman K."/>
            <person name="Brown C.T."/>
            <person name="Hug L.A."/>
            <person name="Sharon I."/>
            <person name="Castelle C.J."/>
            <person name="Probst A.J."/>
            <person name="Thomas B.C."/>
            <person name="Singh A."/>
            <person name="Wilkins M.J."/>
            <person name="Karaoz U."/>
            <person name="Brodie E.L."/>
            <person name="Williams K.H."/>
            <person name="Hubbard S.S."/>
            <person name="Banfield J.F."/>
        </authorList>
    </citation>
    <scope>NUCLEOTIDE SEQUENCE [LARGE SCALE GENOMIC DNA]</scope>
</reference>
<dbReference type="PANTHER" id="PTHR34106">
    <property type="entry name" value="GLYCOSIDASE"/>
    <property type="match status" value="1"/>
</dbReference>
<accession>A0A1G1Z2C1</accession>
<evidence type="ECO:0000256" key="2">
    <source>
        <dbReference type="ARBA" id="ARBA00022679"/>
    </source>
</evidence>
<dbReference type="AlphaFoldDB" id="A0A1G1Z2C1"/>
<dbReference type="InterPro" id="IPR007184">
    <property type="entry name" value="Mannoside_phosphorylase"/>
</dbReference>
<dbReference type="CDD" id="cd18614">
    <property type="entry name" value="GH130"/>
    <property type="match status" value="1"/>
</dbReference>
<evidence type="ECO:0000313" key="4">
    <source>
        <dbReference type="EMBL" id="OGY58793.1"/>
    </source>
</evidence>
<dbReference type="Proteomes" id="UP000178515">
    <property type="component" value="Unassembled WGS sequence"/>
</dbReference>
<gene>
    <name evidence="4" type="ORF">A3F24_01200</name>
</gene>
<name>A0A1G1Z2C1_9BACT</name>
<keyword evidence="1" id="KW-0328">Glycosyltransferase</keyword>
<comment type="similarity">
    <text evidence="3">Belongs to the glycosyl hydrolase 130 family.</text>
</comment>
<evidence type="ECO:0000256" key="3">
    <source>
        <dbReference type="ARBA" id="ARBA00024356"/>
    </source>
</evidence>
<comment type="caution">
    <text evidence="4">The sequence shown here is derived from an EMBL/GenBank/DDBJ whole genome shotgun (WGS) entry which is preliminary data.</text>
</comment>
<dbReference type="PIRSF" id="PIRSF016202">
    <property type="entry name" value="PH1107"/>
    <property type="match status" value="1"/>
</dbReference>
<dbReference type="Pfam" id="PF04041">
    <property type="entry name" value="Glyco_hydro_130"/>
    <property type="match status" value="1"/>
</dbReference>
<dbReference type="SUPFAM" id="SSF75005">
    <property type="entry name" value="Arabinanase/levansucrase/invertase"/>
    <property type="match status" value="1"/>
</dbReference>